<evidence type="ECO:0000313" key="1">
    <source>
        <dbReference type="EMBL" id="CAI4005227.1"/>
    </source>
</evidence>
<dbReference type="EMBL" id="CAMXCT010003580">
    <property type="protein sequence ID" value="CAI4005227.1"/>
    <property type="molecule type" value="Genomic_DNA"/>
</dbReference>
<accession>A0A9P1D8S1</accession>
<comment type="caution">
    <text evidence="1">The sequence shown here is derived from an EMBL/GenBank/DDBJ whole genome shotgun (WGS) entry which is preliminary data.</text>
</comment>
<evidence type="ECO:0000313" key="3">
    <source>
        <dbReference type="Proteomes" id="UP001152797"/>
    </source>
</evidence>
<dbReference type="Proteomes" id="UP001152797">
    <property type="component" value="Unassembled WGS sequence"/>
</dbReference>
<organism evidence="1">
    <name type="scientific">Cladocopium goreaui</name>
    <dbReference type="NCBI Taxonomy" id="2562237"/>
    <lineage>
        <taxon>Eukaryota</taxon>
        <taxon>Sar</taxon>
        <taxon>Alveolata</taxon>
        <taxon>Dinophyceae</taxon>
        <taxon>Suessiales</taxon>
        <taxon>Symbiodiniaceae</taxon>
        <taxon>Cladocopium</taxon>
    </lineage>
</organism>
<gene>
    <name evidence="1" type="ORF">C1SCF055_LOCUS30969</name>
</gene>
<dbReference type="EMBL" id="CAMXCT030003580">
    <property type="protein sequence ID" value="CAL4792539.1"/>
    <property type="molecule type" value="Genomic_DNA"/>
</dbReference>
<reference evidence="1" key="1">
    <citation type="submission" date="2022-10" db="EMBL/GenBank/DDBJ databases">
        <authorList>
            <person name="Chen Y."/>
            <person name="Dougan E. K."/>
            <person name="Chan C."/>
            <person name="Rhodes N."/>
            <person name="Thang M."/>
        </authorList>
    </citation>
    <scope>NUCLEOTIDE SEQUENCE</scope>
</reference>
<name>A0A9P1D8S1_9DINO</name>
<sequence length="106" mass="11896">MVRGPAAYARLRNVSTTNTSRNSESSFTRCAFLQRSLRRNLIRSKLCQGIDIFAEPRRTNGVSVGLVIPERSRLKSDVLEGLPTHQPAVFSPSISTRLAIDYQNYL</sequence>
<dbReference type="AlphaFoldDB" id="A0A9P1D8S1"/>
<proteinExistence type="predicted"/>
<evidence type="ECO:0000313" key="2">
    <source>
        <dbReference type="EMBL" id="CAL4792539.1"/>
    </source>
</evidence>
<dbReference type="EMBL" id="CAMXCT020003580">
    <property type="protein sequence ID" value="CAL1158602.1"/>
    <property type="molecule type" value="Genomic_DNA"/>
</dbReference>
<keyword evidence="3" id="KW-1185">Reference proteome</keyword>
<reference evidence="2 3" key="2">
    <citation type="submission" date="2024-05" db="EMBL/GenBank/DDBJ databases">
        <authorList>
            <person name="Chen Y."/>
            <person name="Shah S."/>
            <person name="Dougan E. K."/>
            <person name="Thang M."/>
            <person name="Chan C."/>
        </authorList>
    </citation>
    <scope>NUCLEOTIDE SEQUENCE [LARGE SCALE GENOMIC DNA]</scope>
</reference>
<protein>
    <submittedName>
        <fullName evidence="1">Uncharacterized protein</fullName>
    </submittedName>
</protein>